<name>A0ABT8QVR8_9FIRM</name>
<accession>A0ABT8QVR8</accession>
<gene>
    <name evidence="2" type="ORF">M8H41_21745</name>
</gene>
<dbReference type="RefSeq" id="WP_302050042.1">
    <property type="nucleotide sequence ID" value="NZ_JAMJEV010000026.1"/>
</dbReference>
<proteinExistence type="predicted"/>
<feature type="compositionally biased region" description="Pro residues" evidence="1">
    <location>
        <begin position="67"/>
        <end position="77"/>
    </location>
</feature>
<sequence>NPFVGVHAKASADAEGPISPRFTSCATQRLAKFLQHLTPVNGNVGERAISPDFHRPQRRTQDRPHVPLIPTPNRPER</sequence>
<dbReference type="Proteomes" id="UP001176021">
    <property type="component" value="Unassembled WGS sequence"/>
</dbReference>
<feature type="non-terminal residue" evidence="2">
    <location>
        <position position="1"/>
    </location>
</feature>
<comment type="caution">
    <text evidence="2">The sequence shown here is derived from an EMBL/GenBank/DDBJ whole genome shotgun (WGS) entry which is preliminary data.</text>
</comment>
<evidence type="ECO:0000313" key="2">
    <source>
        <dbReference type="EMBL" id="MDO0825441.1"/>
    </source>
</evidence>
<keyword evidence="3" id="KW-1185">Reference proteome</keyword>
<feature type="compositionally biased region" description="Basic and acidic residues" evidence="1">
    <location>
        <begin position="52"/>
        <end position="65"/>
    </location>
</feature>
<evidence type="ECO:0000256" key="1">
    <source>
        <dbReference type="SAM" id="MobiDB-lite"/>
    </source>
</evidence>
<dbReference type="EMBL" id="JAMJEV010000026">
    <property type="protein sequence ID" value="MDO0825441.1"/>
    <property type="molecule type" value="Genomic_DNA"/>
</dbReference>
<protein>
    <submittedName>
        <fullName evidence="2">Uncharacterized protein</fullName>
    </submittedName>
</protein>
<reference evidence="2" key="1">
    <citation type="submission" date="2022-05" db="EMBL/GenBank/DDBJ databases">
        <title>Expanded diversity of anoxic marine methylotrophy in a Black Sea sulfate reducing microorganism.</title>
        <authorList>
            <person name="Fischer P.Q."/>
            <person name="Stams A.J.M."/>
            <person name="Villanueva L."/>
            <person name="Sousa D.Z."/>
        </authorList>
    </citation>
    <scope>NUCLEOTIDE SEQUENCE</scope>
    <source>
        <strain evidence="2">P130</strain>
    </source>
</reference>
<feature type="region of interest" description="Disordered" evidence="1">
    <location>
        <begin position="42"/>
        <end position="77"/>
    </location>
</feature>
<evidence type="ECO:0000313" key="3">
    <source>
        <dbReference type="Proteomes" id="UP001176021"/>
    </source>
</evidence>
<organism evidence="2 3">
    <name type="scientific">Desulfosporosinus nitroreducens</name>
    <dbReference type="NCBI Taxonomy" id="2018668"/>
    <lineage>
        <taxon>Bacteria</taxon>
        <taxon>Bacillati</taxon>
        <taxon>Bacillota</taxon>
        <taxon>Clostridia</taxon>
        <taxon>Eubacteriales</taxon>
        <taxon>Desulfitobacteriaceae</taxon>
        <taxon>Desulfosporosinus</taxon>
    </lineage>
</organism>